<keyword evidence="2" id="KW-1185">Reference proteome</keyword>
<dbReference type="Pfam" id="PF08889">
    <property type="entry name" value="WbqC"/>
    <property type="match status" value="1"/>
</dbReference>
<evidence type="ECO:0000313" key="1">
    <source>
        <dbReference type="EMBL" id="APY00786.1"/>
    </source>
</evidence>
<reference evidence="1 2" key="1">
    <citation type="submission" date="2017-01" db="EMBL/GenBank/DDBJ databases">
        <title>Complete genome of Lacinutrix venerupis DOK2-8 isolated from seawater in Dokdo.</title>
        <authorList>
            <person name="Chi W.-J."/>
            <person name="Kim J.H."/>
        </authorList>
    </citation>
    <scope>NUCLEOTIDE SEQUENCE [LARGE SCALE GENOMIC DNA]</scope>
    <source>
        <strain evidence="1 2">DOK2-8</strain>
    </source>
</reference>
<sequence length="205" mass="23980">MNVLLHPTYFPSIATFVAVAKAENIVMETQDNYQKQTYRNRCYIYAANGKLQLSVPVNFSQKNRQKYSEVTIANNYNWQDNHFKSLESAYRTSPFYEFYIDELQPLFTETFDSILDFNLKCFETICECLQLETNISKTEVFEKNPTNLKDLRNLVNAKKEIILPLEPYTQVFDTKHGYINNLSILDLLFNEGPNTISYLTAQNIF</sequence>
<proteinExistence type="predicted"/>
<gene>
    <name evidence="1" type="ORF">BWR22_10835</name>
</gene>
<dbReference type="InterPro" id="IPR014985">
    <property type="entry name" value="WbqC"/>
</dbReference>
<dbReference type="Proteomes" id="UP000187506">
    <property type="component" value="Chromosome"/>
</dbReference>
<protein>
    <recommendedName>
        <fullName evidence="3">WbqC-like protein</fullName>
    </recommendedName>
</protein>
<dbReference type="KEGG" id="lvn:BWR22_10835"/>
<organism evidence="1 2">
    <name type="scientific">Lacinutrix venerupis</name>
    <dbReference type="NCBI Taxonomy" id="1486034"/>
    <lineage>
        <taxon>Bacteria</taxon>
        <taxon>Pseudomonadati</taxon>
        <taxon>Bacteroidota</taxon>
        <taxon>Flavobacteriia</taxon>
        <taxon>Flavobacteriales</taxon>
        <taxon>Flavobacteriaceae</taxon>
        <taxon>Lacinutrix</taxon>
    </lineage>
</organism>
<dbReference type="RefSeq" id="WP_076733691.1">
    <property type="nucleotide sequence ID" value="NZ_CP019352.1"/>
</dbReference>
<name>A0AAC9LL23_9FLAO</name>
<evidence type="ECO:0008006" key="3">
    <source>
        <dbReference type="Google" id="ProtNLM"/>
    </source>
</evidence>
<dbReference type="EMBL" id="CP019352">
    <property type="protein sequence ID" value="APY00786.1"/>
    <property type="molecule type" value="Genomic_DNA"/>
</dbReference>
<accession>A0AAC9LL23</accession>
<evidence type="ECO:0000313" key="2">
    <source>
        <dbReference type="Proteomes" id="UP000187506"/>
    </source>
</evidence>
<dbReference type="AlphaFoldDB" id="A0AAC9LL23"/>